<dbReference type="Proteomes" id="UP000236305">
    <property type="component" value="Unassembled WGS sequence"/>
</dbReference>
<evidence type="ECO:0000313" key="3">
    <source>
        <dbReference type="EMBL" id="PNH27530.1"/>
    </source>
</evidence>
<gene>
    <name evidence="3" type="ORF">BJF96_g9177</name>
</gene>
<keyword evidence="2" id="KW-0732">Signal</keyword>
<dbReference type="EMBL" id="MPSH01000044">
    <property type="protein sequence ID" value="PNH27530.1"/>
    <property type="molecule type" value="Genomic_DNA"/>
</dbReference>
<protein>
    <submittedName>
        <fullName evidence="3">Uncharacterized protein</fullName>
    </submittedName>
</protein>
<feature type="region of interest" description="Disordered" evidence="1">
    <location>
        <begin position="24"/>
        <end position="43"/>
    </location>
</feature>
<accession>A0AA45AI08</accession>
<comment type="caution">
    <text evidence="3">The sequence shown here is derived from an EMBL/GenBank/DDBJ whole genome shotgun (WGS) entry which is preliminary data.</text>
</comment>
<dbReference type="AlphaFoldDB" id="A0AA45AI08"/>
<evidence type="ECO:0000256" key="1">
    <source>
        <dbReference type="SAM" id="MobiDB-lite"/>
    </source>
</evidence>
<proteinExistence type="predicted"/>
<reference evidence="3 4" key="1">
    <citation type="submission" date="2017-12" db="EMBL/GenBank/DDBJ databases">
        <title>Comparative genomics yields insights into virulence evolution of Verticillium dahliae.</title>
        <authorList>
            <person name="Fan R."/>
            <person name="Armitage A.D."/>
            <person name="Cascant-Lopez E."/>
            <person name="Sobczyk M."/>
            <person name="Cockerton H.M."/>
            <person name="Harrison R.J."/>
        </authorList>
    </citation>
    <scope>NUCLEOTIDE SEQUENCE [LARGE SCALE GENOMIC DNA]</scope>
    <source>
        <strain evidence="3 4">12008</strain>
    </source>
</reference>
<feature type="chain" id="PRO_5041448768" evidence="2">
    <location>
        <begin position="22"/>
        <end position="43"/>
    </location>
</feature>
<name>A0AA45AI08_VERDA</name>
<sequence length="43" mass="4732">MQIRLIALYLAVYLTLNGTRSVTIRNPVPCEPSRTGPHLPPDG</sequence>
<evidence type="ECO:0000313" key="4">
    <source>
        <dbReference type="Proteomes" id="UP000236305"/>
    </source>
</evidence>
<organism evidence="3 4">
    <name type="scientific">Verticillium dahliae</name>
    <name type="common">Verticillium wilt</name>
    <dbReference type="NCBI Taxonomy" id="27337"/>
    <lineage>
        <taxon>Eukaryota</taxon>
        <taxon>Fungi</taxon>
        <taxon>Dikarya</taxon>
        <taxon>Ascomycota</taxon>
        <taxon>Pezizomycotina</taxon>
        <taxon>Sordariomycetes</taxon>
        <taxon>Hypocreomycetidae</taxon>
        <taxon>Glomerellales</taxon>
        <taxon>Plectosphaerellaceae</taxon>
        <taxon>Verticillium</taxon>
    </lineage>
</organism>
<evidence type="ECO:0000256" key="2">
    <source>
        <dbReference type="SAM" id="SignalP"/>
    </source>
</evidence>
<feature type="signal peptide" evidence="2">
    <location>
        <begin position="1"/>
        <end position="21"/>
    </location>
</feature>